<reference evidence="1" key="1">
    <citation type="submission" date="2023-07" db="EMBL/GenBank/DDBJ databases">
        <title>Comparative genomics of wheat-associated soil bacteria to identify genetic determinants of phenazine resistance.</title>
        <authorList>
            <person name="Mouncey N."/>
        </authorList>
    </citation>
    <scope>NUCLEOTIDE SEQUENCE</scope>
    <source>
        <strain evidence="1">V4I22</strain>
    </source>
</reference>
<evidence type="ECO:0000313" key="2">
    <source>
        <dbReference type="Proteomes" id="UP001234216"/>
    </source>
</evidence>
<dbReference type="EMBL" id="JAUSZV010000005">
    <property type="protein sequence ID" value="MDQ0912824.1"/>
    <property type="molecule type" value="Genomic_DNA"/>
</dbReference>
<dbReference type="Proteomes" id="UP001234216">
    <property type="component" value="Unassembled WGS sequence"/>
</dbReference>
<accession>A0AAW8FSY4</accession>
<gene>
    <name evidence="1" type="ORF">QFZ22_008809</name>
</gene>
<organism evidence="1 2">
    <name type="scientific">Streptomyces canus</name>
    <dbReference type="NCBI Taxonomy" id="58343"/>
    <lineage>
        <taxon>Bacteria</taxon>
        <taxon>Bacillati</taxon>
        <taxon>Actinomycetota</taxon>
        <taxon>Actinomycetes</taxon>
        <taxon>Kitasatosporales</taxon>
        <taxon>Streptomycetaceae</taxon>
        <taxon>Streptomyces</taxon>
        <taxon>Streptomyces aurantiacus group</taxon>
    </lineage>
</organism>
<protein>
    <submittedName>
        <fullName evidence="1">Uncharacterized protein</fullName>
    </submittedName>
</protein>
<evidence type="ECO:0000313" key="1">
    <source>
        <dbReference type="EMBL" id="MDQ0912824.1"/>
    </source>
</evidence>
<name>A0AAW8FSY4_9ACTN</name>
<proteinExistence type="predicted"/>
<comment type="caution">
    <text evidence="1">The sequence shown here is derived from an EMBL/GenBank/DDBJ whole genome shotgun (WGS) entry which is preliminary data.</text>
</comment>
<dbReference type="AlphaFoldDB" id="A0AAW8FSY4"/>
<sequence>MPVAMLCEAPLTVTSRYVVNWPMVLAPRPQVT</sequence>